<evidence type="ECO:0000259" key="1">
    <source>
        <dbReference type="Pfam" id="PF03724"/>
    </source>
</evidence>
<dbReference type="PATRIC" id="fig|136857.5.peg.775"/>
<dbReference type="AlphaFoldDB" id="A0A0G3H8R9"/>
<reference evidence="3" key="2">
    <citation type="submission" date="2015-05" db="EMBL/GenBank/DDBJ databases">
        <title>Complete genome sequence of Corynebacterium testudinoris DSM 44614, recovered from necrotic lesions in the mouth of a tortoise.</title>
        <authorList>
            <person name="Ruckert C."/>
            <person name="Albersmeier A."/>
            <person name="Winkler A."/>
            <person name="Tauch A."/>
        </authorList>
    </citation>
    <scope>NUCLEOTIDE SEQUENCE [LARGE SCALE GENOMIC DNA]</scope>
    <source>
        <strain evidence="3">DSM 44614</strain>
    </source>
</reference>
<dbReference type="Pfam" id="PF03724">
    <property type="entry name" value="META"/>
    <property type="match status" value="1"/>
</dbReference>
<dbReference type="PROSITE" id="PS51257">
    <property type="entry name" value="PROKAR_LIPOPROTEIN"/>
    <property type="match status" value="1"/>
</dbReference>
<dbReference type="KEGG" id="cted:CTEST_03920"/>
<name>A0A0G3H8R9_9CORY</name>
<dbReference type="InterPro" id="IPR038670">
    <property type="entry name" value="HslJ-like_sf"/>
</dbReference>
<keyword evidence="3" id="KW-1185">Reference proteome</keyword>
<sequence length="132" mass="14224">MRIRSFVVGATVVGLAVALPVMLAACRGPASISDIDWHLETDRNASFRIEGDKLSGTDSCNRIFGEAVISSGDPASIEFGLLGSTRMACPDTTNAQEDVRKALNGQRLVEQPDTSTLVLVDAATNERWRFVQ</sequence>
<accession>A0A0G3H8R9</accession>
<organism evidence="2 3">
    <name type="scientific">Corynebacterium testudinoris</name>
    <dbReference type="NCBI Taxonomy" id="136857"/>
    <lineage>
        <taxon>Bacteria</taxon>
        <taxon>Bacillati</taxon>
        <taxon>Actinomycetota</taxon>
        <taxon>Actinomycetes</taxon>
        <taxon>Mycobacteriales</taxon>
        <taxon>Corynebacteriaceae</taxon>
        <taxon>Corynebacterium</taxon>
    </lineage>
</organism>
<evidence type="ECO:0000313" key="2">
    <source>
        <dbReference type="EMBL" id="AKK08233.1"/>
    </source>
</evidence>
<protein>
    <submittedName>
        <fullName evidence="2">META domain protein</fullName>
    </submittedName>
</protein>
<gene>
    <name evidence="2" type="ORF">CTEST_03920</name>
</gene>
<dbReference type="Gene3D" id="2.40.128.270">
    <property type="match status" value="1"/>
</dbReference>
<reference evidence="2 3" key="1">
    <citation type="journal article" date="2015" name="Genome Announc.">
        <title>Complete Genome Sequence of the Type Strain Corynebacterium testudinoris DSM 44614, Recovered from Necrotic Lesions in the Mouth of a Tortoise.</title>
        <authorList>
            <person name="Ruckert C."/>
            <person name="Kriete M."/>
            <person name="Jaenicke S."/>
            <person name="Winkler A."/>
            <person name="Tauch A."/>
        </authorList>
    </citation>
    <scope>NUCLEOTIDE SEQUENCE [LARGE SCALE GENOMIC DNA]</scope>
    <source>
        <strain evidence="2 3">DSM 44614</strain>
    </source>
</reference>
<feature type="domain" description="DUF306" evidence="1">
    <location>
        <begin position="40"/>
        <end position="130"/>
    </location>
</feature>
<dbReference type="OrthoDB" id="507754at2"/>
<dbReference type="InterPro" id="IPR005184">
    <property type="entry name" value="DUF306_Meta_HslJ"/>
</dbReference>
<proteinExistence type="predicted"/>
<evidence type="ECO:0000313" key="3">
    <source>
        <dbReference type="Proteomes" id="UP000035540"/>
    </source>
</evidence>
<dbReference type="EMBL" id="CP011545">
    <property type="protein sequence ID" value="AKK08233.1"/>
    <property type="molecule type" value="Genomic_DNA"/>
</dbReference>
<dbReference type="Proteomes" id="UP000035540">
    <property type="component" value="Chromosome"/>
</dbReference>